<dbReference type="Pfam" id="PF01503">
    <property type="entry name" value="PRA-PH"/>
    <property type="match status" value="1"/>
</dbReference>
<dbReference type="Proteomes" id="UP000664601">
    <property type="component" value="Unassembled WGS sequence"/>
</dbReference>
<name>A0ABS3LDL2_9ENTE</name>
<accession>A0ABS3LDL2</accession>
<dbReference type="EMBL" id="JAFREM010000026">
    <property type="protein sequence ID" value="MBO1307717.1"/>
    <property type="molecule type" value="Genomic_DNA"/>
</dbReference>
<comment type="caution">
    <text evidence="1">The sequence shown here is derived from an EMBL/GenBank/DDBJ whole genome shotgun (WGS) entry which is preliminary data.</text>
</comment>
<dbReference type="Gene3D" id="1.10.3420.10">
    <property type="entry name" value="putative ntp pyrophosphohydrolase like domain"/>
    <property type="match status" value="1"/>
</dbReference>
<dbReference type="InterPro" id="IPR021130">
    <property type="entry name" value="PRib-ATP_PPHydrolase-like"/>
</dbReference>
<gene>
    <name evidence="1" type="ORF">JZO70_16185</name>
</gene>
<evidence type="ECO:0000313" key="2">
    <source>
        <dbReference type="Proteomes" id="UP000664601"/>
    </source>
</evidence>
<reference evidence="1 2" key="1">
    <citation type="submission" date="2021-03" db="EMBL/GenBank/DDBJ databases">
        <title>Enterococcal diversity collection.</title>
        <authorList>
            <person name="Gilmore M.S."/>
            <person name="Schwartzman J."/>
            <person name="Van Tyne D."/>
            <person name="Martin M."/>
            <person name="Earl A.M."/>
            <person name="Manson A.L."/>
            <person name="Straub T."/>
            <person name="Salamzade R."/>
            <person name="Saavedra J."/>
            <person name="Lebreton F."/>
            <person name="Prichula J."/>
            <person name="Schaufler K."/>
            <person name="Gaca A."/>
            <person name="Sgardioli B."/>
            <person name="Wagenaar J."/>
            <person name="Strong T."/>
        </authorList>
    </citation>
    <scope>NUCLEOTIDE SEQUENCE [LARGE SCALE GENOMIC DNA]</scope>
    <source>
        <strain evidence="1 2">669A</strain>
    </source>
</reference>
<dbReference type="GO" id="GO:0016787">
    <property type="term" value="F:hydrolase activity"/>
    <property type="evidence" value="ECO:0007669"/>
    <property type="project" value="UniProtKB-KW"/>
</dbReference>
<proteinExistence type="predicted"/>
<evidence type="ECO:0000313" key="1">
    <source>
        <dbReference type="EMBL" id="MBO1307717.1"/>
    </source>
</evidence>
<keyword evidence="1" id="KW-0378">Hydrolase</keyword>
<dbReference type="RefSeq" id="WP_207674715.1">
    <property type="nucleotide sequence ID" value="NZ_JAFREM010000026.1"/>
</dbReference>
<dbReference type="InterPro" id="IPR023292">
    <property type="entry name" value="NTP_PyroPHydrolase-like_dom_sf"/>
</dbReference>
<keyword evidence="2" id="KW-1185">Reference proteome</keyword>
<protein>
    <submittedName>
        <fullName evidence="1">HAD family hydrolase</fullName>
    </submittedName>
</protein>
<organism evidence="1 2">
    <name type="scientific">Candidatus Enterococcus moelleringii</name>
    <dbReference type="NCBI Taxonomy" id="2815325"/>
    <lineage>
        <taxon>Bacteria</taxon>
        <taxon>Bacillati</taxon>
        <taxon>Bacillota</taxon>
        <taxon>Bacilli</taxon>
        <taxon>Lactobacillales</taxon>
        <taxon>Enterococcaceae</taxon>
        <taxon>Enterococcus</taxon>
    </lineage>
</organism>
<sequence length="172" mass="19862">MKQEFNPYEMTKEFHRVFEPQPPETPTPFSAERAAFRAGFKIEEIVEFMYGAVEGNPEKFDDAVKQLHENIEQAKEKILTKQEPVKDLLTAEVDALTDLLYFTYGSFALIGVNPQPIFEIVHRANMGKLFPDGKPHYHPVTHKVLKPDNWEADYAPEKLIQAELTKQKRQDS</sequence>